<keyword evidence="2" id="KW-0597">Phosphoprotein</keyword>
<evidence type="ECO:0000256" key="2">
    <source>
        <dbReference type="ARBA" id="ARBA00022553"/>
    </source>
</evidence>
<sequence length="775" mass="86950">MEAFNETKQLTDKRMADQGQTQYVADSLPFQNALTVALTIEAFETLGAGFCNARPGDQLWRIPHGKEHVHLFNYLYEMLETETQIVKLDGDVITRIAMPIPQGHSRDLYEEMLQRFPDQQSADKLMYHARVNLLRVHSGETDGVKLIFGSNEGRNLVSTFYAEWPLNRVLYAQMEDFLTRLTAKLRDTNSISESRPLRILEMGASTGGTTKRVVPLLAQLRVPVKYTFTDLAPLFFRAHEIEQAPEKDLKGTQHFVLASNAVHATHSLCISTGNACKVLRPDGFLLMLEMTRTPYWVDPIFGLFEGWWLFDDGRQHALTHESRWKTDLQAVGYGHVDWTDGERPESDIEKLILAAASSTSRSLIGCMSHSQTPINGCKPKKGSSADCAAREQVVAKYARELTQGFADPLDQLGSPSLSSISQSRRQSRAKCVLITGATGGLGAHLVAESAFRTVVKRVVCLNRRSKQDPTERQRQALRKKDLSHPENLGLSDDVYRSLLADVTHIVHNAWLMHSKWPGKRFEPQLRIMVHLLGLAHDISIQHHDGRLVTFELVFSIATVGHHPLWTGKPVYICERMLDTTLHRYPHRFRATAVRLGQIAGSRINGHWNPMEHVSFLIKSSQTLGALPDFPGTTGWTPDDVAAALIEIAIQPDQVALHPIYHIENPLRQPWSGTMAVLAATLASPQDATGIVPFKEWVQRVCDWPRREDNGPEGANPGYLLVDFLESNFIHMSCGGLRMGTAKAREHSPTLAQLGPVSETLIRLYVSKWKNMRFLA</sequence>
<dbReference type="GO" id="GO:0016740">
    <property type="term" value="F:transferase activity"/>
    <property type="evidence" value="ECO:0007669"/>
    <property type="project" value="UniProtKB-KW"/>
</dbReference>
<dbReference type="SUPFAM" id="SSF53335">
    <property type="entry name" value="S-adenosyl-L-methionine-dependent methyltransferases"/>
    <property type="match status" value="1"/>
</dbReference>
<protein>
    <submittedName>
        <fullName evidence="6">Uncharacterized protein</fullName>
    </submittedName>
</protein>
<keyword evidence="3" id="KW-0808">Transferase</keyword>
<evidence type="ECO:0000313" key="7">
    <source>
        <dbReference type="Proteomes" id="UP000193689"/>
    </source>
</evidence>
<dbReference type="PANTHER" id="PTHR45681">
    <property type="entry name" value="POLYKETIDE SYNTHASE 44-RELATED"/>
    <property type="match status" value="1"/>
</dbReference>
<gene>
    <name evidence="6" type="ORF">BCR38DRAFT_460657</name>
</gene>
<reference evidence="6 7" key="1">
    <citation type="submission" date="2016-07" db="EMBL/GenBank/DDBJ databases">
        <title>Pervasive Adenine N6-methylation of Active Genes in Fungi.</title>
        <authorList>
            <consortium name="DOE Joint Genome Institute"/>
            <person name="Mondo S.J."/>
            <person name="Dannebaum R.O."/>
            <person name="Kuo R.C."/>
            <person name="Labutti K."/>
            <person name="Haridas S."/>
            <person name="Kuo A."/>
            <person name="Salamov A."/>
            <person name="Ahrendt S.R."/>
            <person name="Lipzen A."/>
            <person name="Sullivan W."/>
            <person name="Andreopoulos W.B."/>
            <person name="Clum A."/>
            <person name="Lindquist E."/>
            <person name="Daum C."/>
            <person name="Ramamoorthy G.K."/>
            <person name="Gryganskyi A."/>
            <person name="Culley D."/>
            <person name="Magnuson J.K."/>
            <person name="James T.Y."/>
            <person name="O'Malley M.A."/>
            <person name="Stajich J.E."/>
            <person name="Spatafora J.W."/>
            <person name="Visel A."/>
            <person name="Grigoriev I.V."/>
        </authorList>
    </citation>
    <scope>NUCLEOTIDE SEQUENCE [LARGE SCALE GENOMIC DNA]</scope>
    <source>
        <strain evidence="6 7">CBS 129021</strain>
    </source>
</reference>
<dbReference type="InterPro" id="IPR041068">
    <property type="entry name" value="HTH_51"/>
</dbReference>
<evidence type="ECO:0000259" key="4">
    <source>
        <dbReference type="Pfam" id="PF07993"/>
    </source>
</evidence>
<dbReference type="AlphaFoldDB" id="A0A1Y2DHS6"/>
<dbReference type="OrthoDB" id="329835at2759"/>
<name>A0A1Y2DHS6_9PEZI</name>
<dbReference type="Proteomes" id="UP000193689">
    <property type="component" value="Unassembled WGS sequence"/>
</dbReference>
<dbReference type="Gene3D" id="3.40.50.150">
    <property type="entry name" value="Vaccinia Virus protein VP39"/>
    <property type="match status" value="1"/>
</dbReference>
<dbReference type="RefSeq" id="XP_040711615.1">
    <property type="nucleotide sequence ID" value="XM_040862438.1"/>
</dbReference>
<dbReference type="PANTHER" id="PTHR45681:SF6">
    <property type="entry name" value="POLYKETIDE SYNTHASE 37"/>
    <property type="match status" value="1"/>
</dbReference>
<organism evidence="6 7">
    <name type="scientific">Pseudomassariella vexata</name>
    <dbReference type="NCBI Taxonomy" id="1141098"/>
    <lineage>
        <taxon>Eukaryota</taxon>
        <taxon>Fungi</taxon>
        <taxon>Dikarya</taxon>
        <taxon>Ascomycota</taxon>
        <taxon>Pezizomycotina</taxon>
        <taxon>Sordariomycetes</taxon>
        <taxon>Xylariomycetidae</taxon>
        <taxon>Amphisphaeriales</taxon>
        <taxon>Pseudomassariaceae</taxon>
        <taxon>Pseudomassariella</taxon>
    </lineage>
</organism>
<dbReference type="InterPro" id="IPR013120">
    <property type="entry name" value="FAR_NAD-bd"/>
</dbReference>
<proteinExistence type="predicted"/>
<accession>A0A1Y2DHS6</accession>
<dbReference type="Pfam" id="PF18558">
    <property type="entry name" value="HTH_51"/>
    <property type="match status" value="1"/>
</dbReference>
<comment type="caution">
    <text evidence="6">The sequence shown here is derived from an EMBL/GenBank/DDBJ whole genome shotgun (WGS) entry which is preliminary data.</text>
</comment>
<dbReference type="SUPFAM" id="SSF51735">
    <property type="entry name" value="NAD(P)-binding Rossmann-fold domains"/>
    <property type="match status" value="1"/>
</dbReference>
<keyword evidence="1" id="KW-0596">Phosphopantetheine</keyword>
<dbReference type="InterPro" id="IPR050444">
    <property type="entry name" value="Polyketide_Synthase"/>
</dbReference>
<evidence type="ECO:0000256" key="3">
    <source>
        <dbReference type="ARBA" id="ARBA00022679"/>
    </source>
</evidence>
<dbReference type="Pfam" id="PF07993">
    <property type="entry name" value="NAD_binding_4"/>
    <property type="match status" value="1"/>
</dbReference>
<keyword evidence="7" id="KW-1185">Reference proteome</keyword>
<dbReference type="GeneID" id="63778650"/>
<dbReference type="InterPro" id="IPR029063">
    <property type="entry name" value="SAM-dependent_MTases_sf"/>
</dbReference>
<dbReference type="STRING" id="1141098.A0A1Y2DHS6"/>
<dbReference type="EMBL" id="MCFJ01000015">
    <property type="protein sequence ID" value="ORY58803.1"/>
    <property type="molecule type" value="Genomic_DNA"/>
</dbReference>
<dbReference type="Gene3D" id="3.40.50.720">
    <property type="entry name" value="NAD(P)-binding Rossmann-like Domain"/>
    <property type="match status" value="1"/>
</dbReference>
<evidence type="ECO:0000313" key="6">
    <source>
        <dbReference type="EMBL" id="ORY58803.1"/>
    </source>
</evidence>
<feature type="domain" description="Methyltransferase fungal type helix-turn-helix" evidence="5">
    <location>
        <begin position="5"/>
        <end position="93"/>
    </location>
</feature>
<dbReference type="InterPro" id="IPR036291">
    <property type="entry name" value="NAD(P)-bd_dom_sf"/>
</dbReference>
<evidence type="ECO:0000256" key="1">
    <source>
        <dbReference type="ARBA" id="ARBA00022450"/>
    </source>
</evidence>
<feature type="domain" description="Thioester reductase (TE)" evidence="4">
    <location>
        <begin position="434"/>
        <end position="513"/>
    </location>
</feature>
<evidence type="ECO:0000259" key="5">
    <source>
        <dbReference type="Pfam" id="PF18558"/>
    </source>
</evidence>
<dbReference type="InParanoid" id="A0A1Y2DHS6"/>